<dbReference type="GO" id="GO:0005829">
    <property type="term" value="C:cytosol"/>
    <property type="evidence" value="ECO:0007669"/>
    <property type="project" value="TreeGrafter"/>
</dbReference>
<sequence length="64" mass="7217">MEQLLIQHPEWHGKVVLVQIANPARGKGKDVKEVQSDTKATAKRINERFGKPGYDPVILIEEPL</sequence>
<dbReference type="EMBL" id="LXQA010415581">
    <property type="protein sequence ID" value="MCI50377.1"/>
    <property type="molecule type" value="Genomic_DNA"/>
</dbReference>
<comment type="caution">
    <text evidence="1">The sequence shown here is derived from an EMBL/GenBank/DDBJ whole genome shotgun (WGS) entry which is preliminary data.</text>
</comment>
<dbReference type="PANTHER" id="PTHR10788:SF48">
    <property type="entry name" value="ALPHA,ALPHA-TREHALOSE-PHOSPHATE SYNTHASE [UDP-FORMING] 6"/>
    <property type="match status" value="1"/>
</dbReference>
<dbReference type="PANTHER" id="PTHR10788">
    <property type="entry name" value="TREHALOSE-6-PHOSPHATE SYNTHASE"/>
    <property type="match status" value="1"/>
</dbReference>
<dbReference type="Gene3D" id="3.40.50.2000">
    <property type="entry name" value="Glycogen Phosphorylase B"/>
    <property type="match status" value="1"/>
</dbReference>
<dbReference type="Pfam" id="PF00982">
    <property type="entry name" value="Glyco_transf_20"/>
    <property type="match status" value="1"/>
</dbReference>
<name>A0A392SPP9_9FABA</name>
<reference evidence="1 2" key="1">
    <citation type="journal article" date="2018" name="Front. Plant Sci.">
        <title>Red Clover (Trifolium pratense) and Zigzag Clover (T. medium) - A Picture of Genomic Similarities and Differences.</title>
        <authorList>
            <person name="Dluhosova J."/>
            <person name="Istvanek J."/>
            <person name="Nedelnik J."/>
            <person name="Repkova J."/>
        </authorList>
    </citation>
    <scope>NUCLEOTIDE SEQUENCE [LARGE SCALE GENOMIC DNA]</scope>
    <source>
        <strain evidence="2">cv. 10/8</strain>
        <tissue evidence="1">Leaf</tissue>
    </source>
</reference>
<proteinExistence type="predicted"/>
<keyword evidence="2" id="KW-1185">Reference proteome</keyword>
<dbReference type="InterPro" id="IPR001830">
    <property type="entry name" value="Glyco_trans_20"/>
</dbReference>
<accession>A0A392SPP9</accession>
<dbReference type="AlphaFoldDB" id="A0A392SPP9"/>
<evidence type="ECO:0000313" key="1">
    <source>
        <dbReference type="EMBL" id="MCI50377.1"/>
    </source>
</evidence>
<protein>
    <submittedName>
        <fullName evidence="1">Alphaalpha-trehalose-phosphate synthase</fullName>
    </submittedName>
</protein>
<organism evidence="1 2">
    <name type="scientific">Trifolium medium</name>
    <dbReference type="NCBI Taxonomy" id="97028"/>
    <lineage>
        <taxon>Eukaryota</taxon>
        <taxon>Viridiplantae</taxon>
        <taxon>Streptophyta</taxon>
        <taxon>Embryophyta</taxon>
        <taxon>Tracheophyta</taxon>
        <taxon>Spermatophyta</taxon>
        <taxon>Magnoliopsida</taxon>
        <taxon>eudicotyledons</taxon>
        <taxon>Gunneridae</taxon>
        <taxon>Pentapetalae</taxon>
        <taxon>rosids</taxon>
        <taxon>fabids</taxon>
        <taxon>Fabales</taxon>
        <taxon>Fabaceae</taxon>
        <taxon>Papilionoideae</taxon>
        <taxon>50 kb inversion clade</taxon>
        <taxon>NPAAA clade</taxon>
        <taxon>Hologalegina</taxon>
        <taxon>IRL clade</taxon>
        <taxon>Trifolieae</taxon>
        <taxon>Trifolium</taxon>
    </lineage>
</organism>
<evidence type="ECO:0000313" key="2">
    <source>
        <dbReference type="Proteomes" id="UP000265520"/>
    </source>
</evidence>
<dbReference type="GO" id="GO:0005992">
    <property type="term" value="P:trehalose biosynthetic process"/>
    <property type="evidence" value="ECO:0007669"/>
    <property type="project" value="InterPro"/>
</dbReference>
<dbReference type="SUPFAM" id="SSF53756">
    <property type="entry name" value="UDP-Glycosyltransferase/glycogen phosphorylase"/>
    <property type="match status" value="1"/>
</dbReference>
<dbReference type="GO" id="GO:0004805">
    <property type="term" value="F:trehalose-phosphatase activity"/>
    <property type="evidence" value="ECO:0007669"/>
    <property type="project" value="TreeGrafter"/>
</dbReference>
<feature type="non-terminal residue" evidence="1">
    <location>
        <position position="64"/>
    </location>
</feature>
<dbReference type="Proteomes" id="UP000265520">
    <property type="component" value="Unassembled WGS sequence"/>
</dbReference>